<evidence type="ECO:0000313" key="2">
    <source>
        <dbReference type="Proteomes" id="UP000775877"/>
    </source>
</evidence>
<evidence type="ECO:0000313" key="1">
    <source>
        <dbReference type="EMBL" id="MCA9381020.1"/>
    </source>
</evidence>
<comment type="caution">
    <text evidence="1">The sequence shown here is derived from an EMBL/GenBank/DDBJ whole genome shotgun (WGS) entry which is preliminary data.</text>
</comment>
<reference evidence="1" key="1">
    <citation type="submission" date="2020-04" db="EMBL/GenBank/DDBJ databases">
        <authorList>
            <person name="Zhang T."/>
        </authorList>
    </citation>
    <scope>NUCLEOTIDE SEQUENCE</scope>
    <source>
        <strain evidence="1">HKST-UBA13</strain>
    </source>
</reference>
<dbReference type="InterPro" id="IPR027417">
    <property type="entry name" value="P-loop_NTPase"/>
</dbReference>
<accession>A0A955L1N1</accession>
<sequence length="525" mass="59866">MIDEMVEDTPINLSEEDQELQRMNLKLANLDSDGRREQLGAVKIKKIEVVNCYISEARTIYVIHLTTEINTSTWYSSDVNPAILEDLRVYGDETNRLMEENPITMWYSRSQDRDEAISQTSLFVAHENTGAIANGFRSMIRKERDQEPIGFPKCSYYVLGTPATGKTSLHNFFTENYGIIPVPEGAHKTQFFNGQKPRLVDGIINACEVVVKGPSIENWAMGINFPSHRLNVLTDIAKLSDKTRLPIGVNGGTLQDFIATLAFSNNTPLDGIEIDTKVERIYQIKNPTPEVRAHILDIAWNNGINLFLLELFRLTGMPENIIYTTPPETEVKKNLTKIDRRDVARRLLIESRKTRLQEWYAALEIIIDHYFPNIRQVHYDYTADPNYEEIKDRIISLKPVQVNSHKQYTPQELFYIGSANPQTRLKILSSNLQNRTELTNGLQQAMDSLISFYAYDVPTIQVDLNNLDASMEYLDKLAEWMISQSVDASDPVIPLEVIALKFDQSFLAINSIRNTLASLQKLLAE</sequence>
<name>A0A955L1N1_9BACT</name>
<proteinExistence type="predicted"/>
<dbReference type="AlphaFoldDB" id="A0A955L1N1"/>
<organism evidence="1 2">
    <name type="scientific">Candidatus Dojkabacteria bacterium</name>
    <dbReference type="NCBI Taxonomy" id="2099670"/>
    <lineage>
        <taxon>Bacteria</taxon>
        <taxon>Candidatus Dojkabacteria</taxon>
    </lineage>
</organism>
<dbReference type="SUPFAM" id="SSF52540">
    <property type="entry name" value="P-loop containing nucleoside triphosphate hydrolases"/>
    <property type="match status" value="1"/>
</dbReference>
<reference evidence="1" key="2">
    <citation type="journal article" date="2021" name="Microbiome">
        <title>Successional dynamics and alternative stable states in a saline activated sludge microbial community over 9 years.</title>
        <authorList>
            <person name="Wang Y."/>
            <person name="Ye J."/>
            <person name="Ju F."/>
            <person name="Liu L."/>
            <person name="Boyd J.A."/>
            <person name="Deng Y."/>
            <person name="Parks D.H."/>
            <person name="Jiang X."/>
            <person name="Yin X."/>
            <person name="Woodcroft B.J."/>
            <person name="Tyson G.W."/>
            <person name="Hugenholtz P."/>
            <person name="Polz M.F."/>
            <person name="Zhang T."/>
        </authorList>
    </citation>
    <scope>NUCLEOTIDE SEQUENCE</scope>
    <source>
        <strain evidence="1">HKST-UBA13</strain>
    </source>
</reference>
<dbReference type="EMBL" id="JAGQLJ010000043">
    <property type="protein sequence ID" value="MCA9381020.1"/>
    <property type="molecule type" value="Genomic_DNA"/>
</dbReference>
<dbReference type="Proteomes" id="UP000775877">
    <property type="component" value="Unassembled WGS sequence"/>
</dbReference>
<protein>
    <submittedName>
        <fullName evidence="1">Uncharacterized protein</fullName>
    </submittedName>
</protein>
<gene>
    <name evidence="1" type="ORF">KC678_02040</name>
</gene>